<keyword evidence="2" id="KW-1185">Reference proteome</keyword>
<comment type="caution">
    <text evidence="1">The sequence shown here is derived from an EMBL/GenBank/DDBJ whole genome shotgun (WGS) entry which is preliminary data.</text>
</comment>
<sequence length="211" mass="24692">MLAILKIPEMLIEYQAIIAYLQSKVIPSYIQGFTAKYNFERRCKKFEVDSEVLYVPTVFKDGVNKYERHHIVPRYNTELHTLLLEHFHDNANHHNYHSTYSALSVKHISIVQSDVQKMHGIYEVPDINQSSEPILLDNANVNNENLKNNMKQHIEQISQVQQLVNDKLGKYREKLCLYRSVHQKKTKNNTIEPETTVVVVPNHDTNPQTRK</sequence>
<evidence type="ECO:0000313" key="1">
    <source>
        <dbReference type="EMBL" id="CAG8635831.1"/>
    </source>
</evidence>
<protein>
    <submittedName>
        <fullName evidence="1">9572_t:CDS:1</fullName>
    </submittedName>
</protein>
<accession>A0ACA9NDJ1</accession>
<organism evidence="1 2">
    <name type="scientific">Cetraspora pellucida</name>
    <dbReference type="NCBI Taxonomy" id="1433469"/>
    <lineage>
        <taxon>Eukaryota</taxon>
        <taxon>Fungi</taxon>
        <taxon>Fungi incertae sedis</taxon>
        <taxon>Mucoromycota</taxon>
        <taxon>Glomeromycotina</taxon>
        <taxon>Glomeromycetes</taxon>
        <taxon>Diversisporales</taxon>
        <taxon>Gigasporaceae</taxon>
        <taxon>Cetraspora</taxon>
    </lineage>
</organism>
<proteinExistence type="predicted"/>
<dbReference type="Proteomes" id="UP000789366">
    <property type="component" value="Unassembled WGS sequence"/>
</dbReference>
<dbReference type="EMBL" id="CAJVPW010012457">
    <property type="protein sequence ID" value="CAG8635831.1"/>
    <property type="molecule type" value="Genomic_DNA"/>
</dbReference>
<gene>
    <name evidence="1" type="ORF">SPELUC_LOCUS8381</name>
</gene>
<name>A0ACA9NDJ1_9GLOM</name>
<reference evidence="1" key="1">
    <citation type="submission" date="2021-06" db="EMBL/GenBank/DDBJ databases">
        <authorList>
            <person name="Kallberg Y."/>
            <person name="Tangrot J."/>
            <person name="Rosling A."/>
        </authorList>
    </citation>
    <scope>NUCLEOTIDE SEQUENCE</scope>
    <source>
        <strain evidence="1">28 12/20/2015</strain>
    </source>
</reference>
<evidence type="ECO:0000313" key="2">
    <source>
        <dbReference type="Proteomes" id="UP000789366"/>
    </source>
</evidence>